<dbReference type="InterPro" id="IPR020556">
    <property type="entry name" value="Amidase_CS"/>
</dbReference>
<dbReference type="PANTHER" id="PTHR43372">
    <property type="entry name" value="FATTY-ACID AMIDE HYDROLASE"/>
    <property type="match status" value="1"/>
</dbReference>
<keyword evidence="4" id="KW-1185">Reference proteome</keyword>
<keyword evidence="3" id="KW-0378">Hydrolase</keyword>
<evidence type="ECO:0000259" key="2">
    <source>
        <dbReference type="Pfam" id="PF01425"/>
    </source>
</evidence>
<accession>A0A8J2MRX7</accession>
<gene>
    <name evidence="3" type="ORF">HICCMSTLAB_LOCUS12326</name>
</gene>
<organism evidence="3 4">
    <name type="scientific">Cotesia congregata</name>
    <name type="common">Parasitoid wasp</name>
    <name type="synonym">Apanteles congregatus</name>
    <dbReference type="NCBI Taxonomy" id="51543"/>
    <lineage>
        <taxon>Eukaryota</taxon>
        <taxon>Metazoa</taxon>
        <taxon>Ecdysozoa</taxon>
        <taxon>Arthropoda</taxon>
        <taxon>Hexapoda</taxon>
        <taxon>Insecta</taxon>
        <taxon>Pterygota</taxon>
        <taxon>Neoptera</taxon>
        <taxon>Endopterygota</taxon>
        <taxon>Hymenoptera</taxon>
        <taxon>Apocrita</taxon>
        <taxon>Ichneumonoidea</taxon>
        <taxon>Braconidae</taxon>
        <taxon>Microgastrinae</taxon>
        <taxon>Cotesia</taxon>
    </lineage>
</organism>
<dbReference type="GO" id="GO:0016787">
    <property type="term" value="F:hydrolase activity"/>
    <property type="evidence" value="ECO:0007669"/>
    <property type="project" value="UniProtKB-KW"/>
</dbReference>
<dbReference type="PROSITE" id="PS00571">
    <property type="entry name" value="AMIDASES"/>
    <property type="match status" value="1"/>
</dbReference>
<dbReference type="Pfam" id="PF01425">
    <property type="entry name" value="Amidase"/>
    <property type="match status" value="2"/>
</dbReference>
<dbReference type="EMBL" id="CAJNRD030001124">
    <property type="protein sequence ID" value="CAG5106571.1"/>
    <property type="molecule type" value="Genomic_DNA"/>
</dbReference>
<dbReference type="GO" id="GO:0012505">
    <property type="term" value="C:endomembrane system"/>
    <property type="evidence" value="ECO:0007669"/>
    <property type="project" value="TreeGrafter"/>
</dbReference>
<feature type="domain" description="Amidase" evidence="2">
    <location>
        <begin position="566"/>
        <end position="695"/>
    </location>
</feature>
<dbReference type="Gene3D" id="3.90.1300.10">
    <property type="entry name" value="Amidase signature (AS) domain"/>
    <property type="match status" value="3"/>
</dbReference>
<comment type="similarity">
    <text evidence="1">Belongs to the amidase family.</text>
</comment>
<protein>
    <submittedName>
        <fullName evidence="3">Similar to FAAH2: Fatty-acid amide hydrolase 2 (Homo sapiens)</fullName>
    </submittedName>
</protein>
<proteinExistence type="inferred from homology"/>
<evidence type="ECO:0000256" key="1">
    <source>
        <dbReference type="ARBA" id="ARBA00009199"/>
    </source>
</evidence>
<dbReference type="AlphaFoldDB" id="A0A8J2MRX7"/>
<feature type="domain" description="Amidase" evidence="2">
    <location>
        <begin position="88"/>
        <end position="267"/>
    </location>
</feature>
<dbReference type="InterPro" id="IPR036928">
    <property type="entry name" value="AS_sf"/>
</dbReference>
<reference evidence="3" key="1">
    <citation type="submission" date="2021-04" db="EMBL/GenBank/DDBJ databases">
        <authorList>
            <person name="Chebbi M.A.C M."/>
        </authorList>
    </citation>
    <scope>NUCLEOTIDE SEQUENCE</scope>
</reference>
<comment type="caution">
    <text evidence="3">The sequence shown here is derived from an EMBL/GenBank/DDBJ whole genome shotgun (WGS) entry which is preliminary data.</text>
</comment>
<dbReference type="InterPro" id="IPR023631">
    <property type="entry name" value="Amidase_dom"/>
</dbReference>
<name>A0A8J2MRX7_COTCN</name>
<dbReference type="OrthoDB" id="6428749at2759"/>
<dbReference type="SUPFAM" id="SSF75304">
    <property type="entry name" value="Amidase signature (AS) enzymes"/>
    <property type="match status" value="2"/>
</dbReference>
<dbReference type="InterPro" id="IPR052739">
    <property type="entry name" value="FAAH2"/>
</dbReference>
<evidence type="ECO:0000313" key="4">
    <source>
        <dbReference type="Proteomes" id="UP000786811"/>
    </source>
</evidence>
<sequence length="902" mass="99752">MHAEYKVEGLIEAVFDSVRGRNPYYMQLILRIATWLSAKLLVLLRPLFWYRDCIKPASIPPSTDSLFDLTACELAKKIRLGQISSESVVEAYIERIKEVNPYLNAVVDDRFEDALREARHCDKMLEAGVVTPMQLQLEKPFYGVPFTVKESCGLKGLSYTGCTLVRSGIKADDDSLIVKSMRKAGAIPLCATNTPELCSGFECTNPLYGLTVNPYDGRHSAGGSSGGEGALLGAGASVIGVGSDIGGSIRIPAQFNGIFGHKPTPGPMTRFAEDLHMAVKVMSVDCKTNLRLNESVNISKLNVYYLEDIENNYGIPPVDEDIRKSIRDAAKHFESCGAKITKPVIEELSDACEIGITKLFSMSIIPPILMHPTDPKGKVNPFLELLKATVGCSSYSKSAIFMAMVKEIHGFVPESQFPTYEEKFKQLQKKLLEILDENSVLFFPTFISPAPPVGQCVFLTISGVFSVLCNILGLPSTQVPMGLNKQGLPIGFQVIAAPHQDRLGLAVAKELEKAFGGWIPPTKPLFWYRDCIKPASIPPSKDSLFDLTACELAKKIRLGQISSESVVEAYIERIKEVNPYLNAVIDDRFEDALREARHCDKMLEAGVVTPMQLQLEKPFYGVPFTVKESCSLKGLSYTAGTLALSGVKADEDSVVVKNMREAGAIPLCVTNTPELCYGFECTNPLYGTTVNPYNSFSFYLGIVPMEEYFPTVEGNGFSQYGTFGPMTRFAEDLHMAVKVMTKNCKTNLRLDEPVDVKKLHVYYLEDIENNFGVSSVDEDIRQSIRLAAKYFESCGAKISKPVIEELSDGCEIGAVKLFSWNSLPPILTHPDDPKIRVNPFLESIKAMLGCSSHSISSIFVAIVREMNGFVPESRFPLYEEKYETLQKKLLIIDSYSRVSKKK</sequence>
<dbReference type="Proteomes" id="UP000786811">
    <property type="component" value="Unassembled WGS sequence"/>
</dbReference>
<evidence type="ECO:0000313" key="3">
    <source>
        <dbReference type="EMBL" id="CAG5106571.1"/>
    </source>
</evidence>
<dbReference type="PANTHER" id="PTHR43372:SF3">
    <property type="entry name" value="AT07710P-RELATED"/>
    <property type="match status" value="1"/>
</dbReference>